<dbReference type="EMBL" id="KQ981958">
    <property type="protein sequence ID" value="KYN31924.1"/>
    <property type="molecule type" value="Genomic_DNA"/>
</dbReference>
<evidence type="ECO:0000256" key="1">
    <source>
        <dbReference type="SAM" id="MobiDB-lite"/>
    </source>
</evidence>
<dbReference type="Proteomes" id="UP000078541">
    <property type="component" value="Unassembled WGS sequence"/>
</dbReference>
<evidence type="ECO:0000313" key="3">
    <source>
        <dbReference type="Proteomes" id="UP000078541"/>
    </source>
</evidence>
<dbReference type="AlphaFoldDB" id="A0A195EVK9"/>
<feature type="region of interest" description="Disordered" evidence="1">
    <location>
        <begin position="1"/>
        <end position="44"/>
    </location>
</feature>
<accession>A0A195EVK9</accession>
<feature type="compositionally biased region" description="Basic and acidic residues" evidence="1">
    <location>
        <begin position="30"/>
        <end position="44"/>
    </location>
</feature>
<evidence type="ECO:0000313" key="2">
    <source>
        <dbReference type="EMBL" id="KYN31924.1"/>
    </source>
</evidence>
<proteinExistence type="predicted"/>
<organism evidence="2 3">
    <name type="scientific">Trachymyrmex septentrionalis</name>
    <dbReference type="NCBI Taxonomy" id="34720"/>
    <lineage>
        <taxon>Eukaryota</taxon>
        <taxon>Metazoa</taxon>
        <taxon>Ecdysozoa</taxon>
        <taxon>Arthropoda</taxon>
        <taxon>Hexapoda</taxon>
        <taxon>Insecta</taxon>
        <taxon>Pterygota</taxon>
        <taxon>Neoptera</taxon>
        <taxon>Endopterygota</taxon>
        <taxon>Hymenoptera</taxon>
        <taxon>Apocrita</taxon>
        <taxon>Aculeata</taxon>
        <taxon>Formicoidea</taxon>
        <taxon>Formicidae</taxon>
        <taxon>Myrmicinae</taxon>
        <taxon>Trachymyrmex</taxon>
    </lineage>
</organism>
<name>A0A195EVK9_9HYME</name>
<reference evidence="2 3" key="1">
    <citation type="submission" date="2016-03" db="EMBL/GenBank/DDBJ databases">
        <title>Trachymyrmex septentrionalis WGS genome.</title>
        <authorList>
            <person name="Nygaard S."/>
            <person name="Hu H."/>
            <person name="Boomsma J."/>
            <person name="Zhang G."/>
        </authorList>
    </citation>
    <scope>NUCLEOTIDE SEQUENCE [LARGE SCALE GENOMIC DNA]</scope>
    <source>
        <strain evidence="2">Tsep2-gDNA-1</strain>
        <tissue evidence="2">Whole body</tissue>
    </source>
</reference>
<protein>
    <submittedName>
        <fullName evidence="2">Uncharacterized protein</fullName>
    </submittedName>
</protein>
<sequence>MDSGQTGERKGPTVGEASLLSQGAPPEDSAGERRGDHNTAEILGEPRHIARQSWARYEARCCYVIGQAYWAFVSLGIRPRYYRDYSSR</sequence>
<keyword evidence="3" id="KW-1185">Reference proteome</keyword>
<gene>
    <name evidence="2" type="ORF">ALC56_13677</name>
</gene>